<comment type="caution">
    <text evidence="3">The sequence shown here is derived from an EMBL/GenBank/DDBJ whole genome shotgun (WGS) entry which is preliminary data.</text>
</comment>
<dbReference type="GO" id="GO:0016787">
    <property type="term" value="F:hydrolase activity"/>
    <property type="evidence" value="ECO:0007669"/>
    <property type="project" value="UniProtKB-KW"/>
</dbReference>
<accession>A0A4R2B8Q8</accession>
<dbReference type="PANTHER" id="PTHR48081:SF6">
    <property type="entry name" value="PEPTIDASE S9 PROLYL OLIGOPEPTIDASE CATALYTIC DOMAIN-CONTAINING PROTEIN"/>
    <property type="match status" value="1"/>
</dbReference>
<dbReference type="PANTHER" id="PTHR48081">
    <property type="entry name" value="AB HYDROLASE SUPERFAMILY PROTEIN C4A8.06C"/>
    <property type="match status" value="1"/>
</dbReference>
<sequence>MTYLLWPQHANGPRQEFSPTLTPYLAERNDKHSAIIVCPGGGYHRRAQHEGEPVARWLNSLGISAFVLDYRVSPNRHPAPLSDCQRAIRFVKHHSEQWNIDKYKVGILGFSAGGHLAASASTLHRLRFYEASDLIDQESARPDLAILCYPVISLMDHFHEGSLHNLLGEYPPDQLRAALSNEKNVTDSTPPTFLWHTADDASVPVENSLMYAQALSKKKIPFEMHIFPSGRHGLGLAEDDSAVSKWSDLCETWLASQGFGE</sequence>
<evidence type="ECO:0000313" key="3">
    <source>
        <dbReference type="EMBL" id="TCN22703.1"/>
    </source>
</evidence>
<dbReference type="AlphaFoldDB" id="A0A4R2B8Q8"/>
<proteinExistence type="predicted"/>
<evidence type="ECO:0000256" key="1">
    <source>
        <dbReference type="ARBA" id="ARBA00022801"/>
    </source>
</evidence>
<keyword evidence="4" id="KW-1185">Reference proteome</keyword>
<dbReference type="InterPro" id="IPR050300">
    <property type="entry name" value="GDXG_lipolytic_enzyme"/>
</dbReference>
<dbReference type="RefSeq" id="WP_132009757.1">
    <property type="nucleotide sequence ID" value="NZ_JABUHM010000011.1"/>
</dbReference>
<feature type="domain" description="BD-FAE-like" evidence="2">
    <location>
        <begin position="27"/>
        <end position="214"/>
    </location>
</feature>
<dbReference type="Pfam" id="PF20434">
    <property type="entry name" value="BD-FAE"/>
    <property type="match status" value="1"/>
</dbReference>
<reference evidence="3 4" key="1">
    <citation type="journal article" date="2015" name="Stand. Genomic Sci.">
        <title>Genomic Encyclopedia of Bacterial and Archaeal Type Strains, Phase III: the genomes of soil and plant-associated and newly described type strains.</title>
        <authorList>
            <person name="Whitman W.B."/>
            <person name="Woyke T."/>
            <person name="Klenk H.P."/>
            <person name="Zhou Y."/>
            <person name="Lilburn T.G."/>
            <person name="Beck B.J."/>
            <person name="De Vos P."/>
            <person name="Vandamme P."/>
            <person name="Eisen J.A."/>
            <person name="Garrity G."/>
            <person name="Hugenholtz P."/>
            <person name="Kyrpides N.C."/>
        </authorList>
    </citation>
    <scope>NUCLEOTIDE SEQUENCE [LARGE SCALE GENOMIC DNA]</scope>
    <source>
        <strain evidence="3 4">CV53</strain>
    </source>
</reference>
<evidence type="ECO:0000313" key="4">
    <source>
        <dbReference type="Proteomes" id="UP000295689"/>
    </source>
</evidence>
<dbReference type="Proteomes" id="UP000295689">
    <property type="component" value="Unassembled WGS sequence"/>
</dbReference>
<keyword evidence="1" id="KW-0378">Hydrolase</keyword>
<dbReference type="InterPro" id="IPR029058">
    <property type="entry name" value="AB_hydrolase_fold"/>
</dbReference>
<name>A0A4R2B8Q8_9BACI</name>
<dbReference type="SUPFAM" id="SSF53474">
    <property type="entry name" value="alpha/beta-Hydrolases"/>
    <property type="match status" value="1"/>
</dbReference>
<evidence type="ECO:0000259" key="2">
    <source>
        <dbReference type="Pfam" id="PF20434"/>
    </source>
</evidence>
<protein>
    <submittedName>
        <fullName evidence="3">Acetyl esterase/lipase</fullName>
    </submittedName>
</protein>
<dbReference type="EMBL" id="SLVV01000010">
    <property type="protein sequence ID" value="TCN22703.1"/>
    <property type="molecule type" value="Genomic_DNA"/>
</dbReference>
<organism evidence="3 4">
    <name type="scientific">Mesobacillus foraminis</name>
    <dbReference type="NCBI Taxonomy" id="279826"/>
    <lineage>
        <taxon>Bacteria</taxon>
        <taxon>Bacillati</taxon>
        <taxon>Bacillota</taxon>
        <taxon>Bacilli</taxon>
        <taxon>Bacillales</taxon>
        <taxon>Bacillaceae</taxon>
        <taxon>Mesobacillus</taxon>
    </lineage>
</organism>
<dbReference type="InterPro" id="IPR049492">
    <property type="entry name" value="BD-FAE-like_dom"/>
</dbReference>
<gene>
    <name evidence="3" type="ORF">EV146_110189</name>
</gene>
<dbReference type="Gene3D" id="3.40.50.1820">
    <property type="entry name" value="alpha/beta hydrolase"/>
    <property type="match status" value="1"/>
</dbReference>